<sequence length="53" mass="5926">MKALVIETPFEAVIKEVPYPAPGEDEVTIKVKNVGIAELMFTYLKHTPSPNRI</sequence>
<organism evidence="1 2">
    <name type="scientific">Bacillus capparidis</name>
    <dbReference type="NCBI Taxonomy" id="1840411"/>
    <lineage>
        <taxon>Bacteria</taxon>
        <taxon>Bacillati</taxon>
        <taxon>Bacillota</taxon>
        <taxon>Bacilli</taxon>
        <taxon>Bacillales</taxon>
        <taxon>Bacillaceae</taxon>
        <taxon>Bacillus</taxon>
    </lineage>
</organism>
<comment type="caution">
    <text evidence="1">The sequence shown here is derived from an EMBL/GenBank/DDBJ whole genome shotgun (WGS) entry which is preliminary data.</text>
</comment>
<dbReference type="RefSeq" id="WP_225970293.1">
    <property type="nucleotide sequence ID" value="NZ_JAFDST010000003.1"/>
</dbReference>
<dbReference type="EMBL" id="JAFDST010000003">
    <property type="protein sequence ID" value="MBP1082650.1"/>
    <property type="molecule type" value="Genomic_DNA"/>
</dbReference>
<accession>A0ABS4CZ56</accession>
<evidence type="ECO:0000313" key="2">
    <source>
        <dbReference type="Proteomes" id="UP000674416"/>
    </source>
</evidence>
<keyword evidence="2" id="KW-1185">Reference proteome</keyword>
<dbReference type="Proteomes" id="UP000674416">
    <property type="component" value="Unassembled WGS sequence"/>
</dbReference>
<dbReference type="InterPro" id="IPR011032">
    <property type="entry name" value="GroES-like_sf"/>
</dbReference>
<gene>
    <name evidence="1" type="ORF">JOC74_003153</name>
</gene>
<dbReference type="SUPFAM" id="SSF50129">
    <property type="entry name" value="GroES-like"/>
    <property type="match status" value="1"/>
</dbReference>
<name>A0ABS4CZ56_9BACI</name>
<proteinExistence type="predicted"/>
<dbReference type="Gene3D" id="3.90.180.10">
    <property type="entry name" value="Medium-chain alcohol dehydrogenases, catalytic domain"/>
    <property type="match status" value="1"/>
</dbReference>
<reference evidence="1 2" key="1">
    <citation type="submission" date="2021-01" db="EMBL/GenBank/DDBJ databases">
        <title>Genomic Encyclopedia of Type Strains, Phase IV (KMG-IV): sequencing the most valuable type-strain genomes for metagenomic binning, comparative biology and taxonomic classification.</title>
        <authorList>
            <person name="Goeker M."/>
        </authorList>
    </citation>
    <scope>NUCLEOTIDE SEQUENCE [LARGE SCALE GENOMIC DNA]</scope>
    <source>
        <strain evidence="1 2">DSM 103394</strain>
    </source>
</reference>
<evidence type="ECO:0000313" key="1">
    <source>
        <dbReference type="EMBL" id="MBP1082650.1"/>
    </source>
</evidence>
<protein>
    <submittedName>
        <fullName evidence="1">NADPH:quinone reductase-like Zn-dependent oxidoreductase</fullName>
    </submittedName>
</protein>